<evidence type="ECO:0000256" key="3">
    <source>
        <dbReference type="ARBA" id="ARBA00022989"/>
    </source>
</evidence>
<sequence length="226" mass="23485">MSEHQRLAEWDAAYVLGALGAADRAEFEEHLEHCAACRDAVAELAPVPGLLARVPAERAEELLAPADAGREALLDLGAHRARRRRGRRVLTALAAAAAAVALLFAGSALDLLRPAEETGQGPETTVAMEPVDAAPLRASIGMTTVPWGTKLDVTCSYEADAYGRPGGGEYELVAIGADGQETSLSTWHAQPGSTALLSAGTALPAEEIQALEIRAADTGAVLMRSG</sequence>
<dbReference type="AlphaFoldDB" id="Z9JR84"/>
<feature type="transmembrane region" description="Helical" evidence="7">
    <location>
        <begin position="89"/>
        <end position="109"/>
    </location>
</feature>
<keyword evidence="4" id="KW-0805">Transcription regulation</keyword>
<accession>Z9JR84</accession>
<evidence type="ECO:0000313" key="10">
    <source>
        <dbReference type="Proteomes" id="UP000023067"/>
    </source>
</evidence>
<dbReference type="PANTHER" id="PTHR37461:SF1">
    <property type="entry name" value="ANTI-SIGMA-K FACTOR RSKA"/>
    <property type="match status" value="1"/>
</dbReference>
<dbReference type="PATRIC" id="fig|396014.3.peg.2159"/>
<dbReference type="RefSeq" id="WP_038372644.1">
    <property type="nucleotide sequence ID" value="NZ_KK069995.1"/>
</dbReference>
<evidence type="ECO:0000256" key="5">
    <source>
        <dbReference type="ARBA" id="ARBA00023136"/>
    </source>
</evidence>
<dbReference type="OrthoDB" id="5242431at2"/>
<dbReference type="InterPro" id="IPR051474">
    <property type="entry name" value="Anti-sigma-K/W_factor"/>
</dbReference>
<dbReference type="GO" id="GO:0016020">
    <property type="term" value="C:membrane"/>
    <property type="evidence" value="ECO:0007669"/>
    <property type="project" value="UniProtKB-SubCell"/>
</dbReference>
<keyword evidence="2 7" id="KW-0812">Transmembrane</keyword>
<dbReference type="PANTHER" id="PTHR37461">
    <property type="entry name" value="ANTI-SIGMA-K FACTOR RSKA"/>
    <property type="match status" value="1"/>
</dbReference>
<evidence type="ECO:0000313" key="9">
    <source>
        <dbReference type="EMBL" id="EWS80900.1"/>
    </source>
</evidence>
<comment type="caution">
    <text evidence="9">The sequence shown here is derived from an EMBL/GenBank/DDBJ whole genome shotgun (WGS) entry which is preliminary data.</text>
</comment>
<proteinExistence type="predicted"/>
<dbReference type="eggNOG" id="COG5662">
    <property type="taxonomic scope" value="Bacteria"/>
</dbReference>
<evidence type="ECO:0000256" key="1">
    <source>
        <dbReference type="ARBA" id="ARBA00004167"/>
    </source>
</evidence>
<comment type="subcellular location">
    <subcellularLocation>
        <location evidence="1">Membrane</location>
        <topology evidence="1">Single-pass membrane protein</topology>
    </subcellularLocation>
</comment>
<dbReference type="InterPro" id="IPR027383">
    <property type="entry name" value="Znf_put"/>
</dbReference>
<evidence type="ECO:0000256" key="2">
    <source>
        <dbReference type="ARBA" id="ARBA00022692"/>
    </source>
</evidence>
<evidence type="ECO:0000259" key="8">
    <source>
        <dbReference type="Pfam" id="PF13490"/>
    </source>
</evidence>
<dbReference type="EMBL" id="JDYK01000010">
    <property type="protein sequence ID" value="EWS80900.1"/>
    <property type="molecule type" value="Genomic_DNA"/>
</dbReference>
<keyword evidence="10" id="KW-1185">Reference proteome</keyword>
<organism evidence="9 10">
    <name type="scientific">Brachybacterium phenoliresistens</name>
    <dbReference type="NCBI Taxonomy" id="396014"/>
    <lineage>
        <taxon>Bacteria</taxon>
        <taxon>Bacillati</taxon>
        <taxon>Actinomycetota</taxon>
        <taxon>Actinomycetes</taxon>
        <taxon>Micrococcales</taxon>
        <taxon>Dermabacteraceae</taxon>
        <taxon>Brachybacterium</taxon>
    </lineage>
</organism>
<dbReference type="InterPro" id="IPR041916">
    <property type="entry name" value="Anti_sigma_zinc_sf"/>
</dbReference>
<keyword evidence="5 7" id="KW-0472">Membrane</keyword>
<dbReference type="GO" id="GO:0006417">
    <property type="term" value="P:regulation of translation"/>
    <property type="evidence" value="ECO:0007669"/>
    <property type="project" value="TreeGrafter"/>
</dbReference>
<keyword evidence="3 7" id="KW-1133">Transmembrane helix</keyword>
<protein>
    <submittedName>
        <fullName evidence="9">Transmembrane anti-sigma factor</fullName>
    </submittedName>
</protein>
<dbReference type="GO" id="GO:0016989">
    <property type="term" value="F:sigma factor antagonist activity"/>
    <property type="evidence" value="ECO:0007669"/>
    <property type="project" value="TreeGrafter"/>
</dbReference>
<evidence type="ECO:0000256" key="6">
    <source>
        <dbReference type="ARBA" id="ARBA00023163"/>
    </source>
</evidence>
<dbReference type="STRING" id="396014.BF93_00595"/>
<reference evidence="9 10" key="1">
    <citation type="submission" date="2014-02" db="EMBL/GenBank/DDBJ databases">
        <title>Genome sequence of Brachybacterium phenoliresistens strain W13A50.</title>
        <authorList>
            <person name="Wang X."/>
        </authorList>
    </citation>
    <scope>NUCLEOTIDE SEQUENCE [LARGE SCALE GENOMIC DNA]</scope>
    <source>
        <strain evidence="9 10">W13A50</strain>
    </source>
</reference>
<evidence type="ECO:0000256" key="7">
    <source>
        <dbReference type="SAM" id="Phobius"/>
    </source>
</evidence>
<gene>
    <name evidence="9" type="ORF">BF93_00595</name>
</gene>
<feature type="domain" description="Putative zinc-finger" evidence="8">
    <location>
        <begin position="13"/>
        <end position="38"/>
    </location>
</feature>
<dbReference type="HOGENOM" id="CLU_056526_1_0_11"/>
<keyword evidence="6" id="KW-0804">Transcription</keyword>
<dbReference type="Proteomes" id="UP000023067">
    <property type="component" value="Unassembled WGS sequence"/>
</dbReference>
<name>Z9JR84_9MICO</name>
<dbReference type="Pfam" id="PF13490">
    <property type="entry name" value="zf-HC2"/>
    <property type="match status" value="1"/>
</dbReference>
<evidence type="ECO:0000256" key="4">
    <source>
        <dbReference type="ARBA" id="ARBA00023015"/>
    </source>
</evidence>
<dbReference type="Gene3D" id="1.10.10.1320">
    <property type="entry name" value="Anti-sigma factor, zinc-finger domain"/>
    <property type="match status" value="1"/>
</dbReference>